<proteinExistence type="predicted"/>
<dbReference type="RefSeq" id="WP_208345031.1">
    <property type="nucleotide sequence ID" value="NZ_CAWQFN010000572.1"/>
</dbReference>
<dbReference type="Proteomes" id="UP000667802">
    <property type="component" value="Unassembled WGS sequence"/>
</dbReference>
<protein>
    <submittedName>
        <fullName evidence="1">Uncharacterized protein</fullName>
    </submittedName>
</protein>
<comment type="caution">
    <text evidence="1">The sequence shown here is derived from an EMBL/GenBank/DDBJ whole genome shotgun (WGS) entry which is preliminary data.</text>
</comment>
<accession>A0AAP5MAI9</accession>
<reference evidence="2" key="1">
    <citation type="journal article" date="2021" name="Science">
        <title>Hunting the eagle killer: A cyanobacterial neurotoxin causes vacuolar myelinopathy.</title>
        <authorList>
            <person name="Breinlinger S."/>
            <person name="Phillips T.J."/>
            <person name="Haram B.N."/>
            <person name="Mares J."/>
            <person name="Martinez Yerena J.A."/>
            <person name="Hrouzek P."/>
            <person name="Sobotka R."/>
            <person name="Henderson W.M."/>
            <person name="Schmieder P."/>
            <person name="Williams S.M."/>
            <person name="Lauderdale J.D."/>
            <person name="Wilde H.D."/>
            <person name="Gerrin W."/>
            <person name="Kust A."/>
            <person name="Washington J.W."/>
            <person name="Wagner C."/>
            <person name="Geier B."/>
            <person name="Liebeke M."/>
            <person name="Enke H."/>
            <person name="Niedermeyer T.H.J."/>
            <person name="Wilde S.B."/>
        </authorList>
    </citation>
    <scope>NUCLEOTIDE SEQUENCE [LARGE SCALE GENOMIC DNA]</scope>
    <source>
        <strain evidence="2">Thurmond2011</strain>
    </source>
</reference>
<evidence type="ECO:0000313" key="2">
    <source>
        <dbReference type="Proteomes" id="UP000667802"/>
    </source>
</evidence>
<gene>
    <name evidence="1" type="ORF">G7B40_015320</name>
</gene>
<dbReference type="EMBL" id="JAALHA020000006">
    <property type="protein sequence ID" value="MDR9895923.1"/>
    <property type="molecule type" value="Genomic_DNA"/>
</dbReference>
<keyword evidence="2" id="KW-1185">Reference proteome</keyword>
<dbReference type="AlphaFoldDB" id="A0AAP5MAI9"/>
<evidence type="ECO:0000313" key="1">
    <source>
        <dbReference type="EMBL" id="MDR9895923.1"/>
    </source>
</evidence>
<organism evidence="1 2">
    <name type="scientific">Aetokthonos hydrillicola Thurmond2011</name>
    <dbReference type="NCBI Taxonomy" id="2712845"/>
    <lineage>
        <taxon>Bacteria</taxon>
        <taxon>Bacillati</taxon>
        <taxon>Cyanobacteriota</taxon>
        <taxon>Cyanophyceae</taxon>
        <taxon>Nostocales</taxon>
        <taxon>Hapalosiphonaceae</taxon>
        <taxon>Aetokthonos</taxon>
    </lineage>
</organism>
<sequence>MRKKNYWVCGVLESLGAIALTYQTQNYSKLWCVLLIPMGLRDRQIQ</sequence>
<name>A0AAP5MAI9_9CYAN</name>